<evidence type="ECO:0000313" key="3">
    <source>
        <dbReference type="EMBL" id="PSM51647.1"/>
    </source>
</evidence>
<dbReference type="PANTHER" id="PTHR30035:SF3">
    <property type="entry name" value="INTERMEMBRANE PHOSPHOLIPID TRANSPORT SYSTEM LIPOPROTEIN MLAA"/>
    <property type="match status" value="1"/>
</dbReference>
<proteinExistence type="inferred from homology"/>
<dbReference type="InterPro" id="IPR007428">
    <property type="entry name" value="MlaA"/>
</dbReference>
<evidence type="ECO:0000313" key="4">
    <source>
        <dbReference type="Proteomes" id="UP000240535"/>
    </source>
</evidence>
<keyword evidence="2" id="KW-0732">Signal</keyword>
<dbReference type="GO" id="GO:0016020">
    <property type="term" value="C:membrane"/>
    <property type="evidence" value="ECO:0007669"/>
    <property type="project" value="InterPro"/>
</dbReference>
<comment type="caution">
    <text evidence="3">The sequence shown here is derived from an EMBL/GenBank/DDBJ whole genome shotgun (WGS) entry which is preliminary data.</text>
</comment>
<dbReference type="PANTHER" id="PTHR30035">
    <property type="entry name" value="LIPOPROTEIN VACJ-RELATED"/>
    <property type="match status" value="1"/>
</dbReference>
<gene>
    <name evidence="3" type="ORF">CQ405_07585</name>
</gene>
<dbReference type="RefSeq" id="WP_106872319.1">
    <property type="nucleotide sequence ID" value="NZ_CP053841.1"/>
</dbReference>
<evidence type="ECO:0000256" key="1">
    <source>
        <dbReference type="ARBA" id="ARBA00010634"/>
    </source>
</evidence>
<sequence length="232" mass="26921">MKFWLSILLTITIAFSDSSFDNFSEFEDEFNKKTVFDPLGGYNRVMTNINDAFYDYLMYPIAVGYDYVMPDPIQGAFKDFFYNLLYPMRLINNILQGKFQNSLDETKRFLINSTIGFAGFSDTATNHFNISRHDEDFGQTLGHWGVGSGFHIVWPILGPSNIRDSFGLVGDYFTHPVSYIDDKWTSMGVKAVEKVNNESIDFQYKKIKKNAVDLYPLLRDGYEQRRNYLIKE</sequence>
<accession>A0A2P8QZH3</accession>
<dbReference type="OrthoDB" id="9785326at2"/>
<dbReference type="Proteomes" id="UP000240535">
    <property type="component" value="Unassembled WGS sequence"/>
</dbReference>
<reference evidence="4" key="1">
    <citation type="submission" date="2017-10" db="EMBL/GenBank/DDBJ databases">
        <title>Campylobacter species from seals.</title>
        <authorList>
            <person name="Gilbert M.J."/>
            <person name="Zomer A.L."/>
            <person name="Timmerman A.J."/>
            <person name="Duim B."/>
            <person name="Wagenaar J.A."/>
        </authorList>
    </citation>
    <scope>NUCLEOTIDE SEQUENCE [LARGE SCALE GENOMIC DNA]</scope>
    <source>
        <strain evidence="4">17S00004-5</strain>
    </source>
</reference>
<organism evidence="3 4">
    <name type="scientific">Campylobacter blaseri</name>
    <dbReference type="NCBI Taxonomy" id="2042961"/>
    <lineage>
        <taxon>Bacteria</taxon>
        <taxon>Pseudomonadati</taxon>
        <taxon>Campylobacterota</taxon>
        <taxon>Epsilonproteobacteria</taxon>
        <taxon>Campylobacterales</taxon>
        <taxon>Campylobacteraceae</taxon>
        <taxon>Campylobacter</taxon>
    </lineage>
</organism>
<dbReference type="EMBL" id="PDHH01000006">
    <property type="protein sequence ID" value="PSM51647.1"/>
    <property type="molecule type" value="Genomic_DNA"/>
</dbReference>
<name>A0A2P8QZH3_9BACT</name>
<keyword evidence="4" id="KW-1185">Reference proteome</keyword>
<dbReference type="AlphaFoldDB" id="A0A2P8QZH3"/>
<protein>
    <submittedName>
        <fullName evidence="3">ABC transporter</fullName>
    </submittedName>
</protein>
<dbReference type="Pfam" id="PF04333">
    <property type="entry name" value="MlaA"/>
    <property type="match status" value="1"/>
</dbReference>
<dbReference type="GO" id="GO:0120010">
    <property type="term" value="P:intermembrane phospholipid transfer"/>
    <property type="evidence" value="ECO:0007669"/>
    <property type="project" value="TreeGrafter"/>
</dbReference>
<comment type="similarity">
    <text evidence="1">Belongs to the MlaA family.</text>
</comment>
<evidence type="ECO:0000256" key="2">
    <source>
        <dbReference type="ARBA" id="ARBA00022729"/>
    </source>
</evidence>
<dbReference type="PRINTS" id="PR01805">
    <property type="entry name" value="VACJLIPOPROT"/>
</dbReference>